<evidence type="ECO:0000256" key="7">
    <source>
        <dbReference type="SAM" id="Phobius"/>
    </source>
</evidence>
<dbReference type="AlphaFoldDB" id="A0A0B1PE18"/>
<sequence length="319" mass="37647">MMRRGTAIFILINVAVILFLLNTCRTLISLLFEDGAADAIHSNEISTSYTNTLENRTRLIPKIIHQTYSNDSIPSQWVKGQQSCRNLHQDYEYILWTDIKSRQFIATEYPWFLTTFDAYPYAIQRADAIRYFILAHYGGVYMDLDDGCNRRLDPLLFYPAWLRRTVPTGISNDVMGSMPKHPFFLKTIYSLQAYQRYWGTPYISVMYSTGPLYLSVLWKEYMRDVRPAKEQVRILMPSDYQGYEKSFFNISKGNSWHGKDARTIFWMGRHWMLLTFLGFVIAIIFGGLLWILWSSCIMRTGRKNQWKDKEHYELINRMD</sequence>
<dbReference type="GO" id="GO:0000030">
    <property type="term" value="F:mannosyltransferase activity"/>
    <property type="evidence" value="ECO:0007669"/>
    <property type="project" value="TreeGrafter"/>
</dbReference>
<evidence type="ECO:0000313" key="8">
    <source>
        <dbReference type="EMBL" id="KHJ35171.1"/>
    </source>
</evidence>
<comment type="subcellular location">
    <subcellularLocation>
        <location evidence="1">Membrane</location>
        <topology evidence="1">Multi-pass membrane protein</topology>
    </subcellularLocation>
</comment>
<keyword evidence="4 7" id="KW-0812">Transmembrane</keyword>
<evidence type="ECO:0000256" key="6">
    <source>
        <dbReference type="ARBA" id="ARBA00023136"/>
    </source>
</evidence>
<dbReference type="GO" id="GO:0051999">
    <property type="term" value="P:mannosyl-inositol phosphorylceramide biosynthetic process"/>
    <property type="evidence" value="ECO:0007669"/>
    <property type="project" value="TreeGrafter"/>
</dbReference>
<evidence type="ECO:0000256" key="5">
    <source>
        <dbReference type="ARBA" id="ARBA00022989"/>
    </source>
</evidence>
<dbReference type="SUPFAM" id="SSF53448">
    <property type="entry name" value="Nucleotide-diphospho-sugar transferases"/>
    <property type="match status" value="1"/>
</dbReference>
<evidence type="ECO:0000256" key="3">
    <source>
        <dbReference type="ARBA" id="ARBA00022679"/>
    </source>
</evidence>
<dbReference type="InterPro" id="IPR051706">
    <property type="entry name" value="Glycosyltransferase_domain"/>
</dbReference>
<comment type="caution">
    <text evidence="8">The sequence shown here is derived from an EMBL/GenBank/DDBJ whole genome shotgun (WGS) entry which is preliminary data.</text>
</comment>
<dbReference type="PANTHER" id="PTHR32385:SF20">
    <property type="entry name" value="MANNOSYL PHOSPHORYLINOSITOL CERAMIDE SYNTHASE CSH1-RELATED"/>
    <property type="match status" value="1"/>
</dbReference>
<gene>
    <name evidence="8" type="ORF">EV44_g0509</name>
</gene>
<dbReference type="Gene3D" id="3.90.550.20">
    <property type="match status" value="1"/>
</dbReference>
<dbReference type="EMBL" id="JNVN01000492">
    <property type="protein sequence ID" value="KHJ35171.1"/>
    <property type="molecule type" value="Genomic_DNA"/>
</dbReference>
<dbReference type="HOGENOM" id="CLU_036369_3_0_1"/>
<protein>
    <submittedName>
        <fullName evidence="8">Putative mipc synthase subunit</fullName>
    </submittedName>
</protein>
<dbReference type="STRING" id="52586.A0A0B1PE18"/>
<dbReference type="PANTHER" id="PTHR32385">
    <property type="entry name" value="MANNOSYL PHOSPHORYLINOSITOL CERAMIDE SYNTHASE"/>
    <property type="match status" value="1"/>
</dbReference>
<evidence type="ECO:0000313" key="9">
    <source>
        <dbReference type="Proteomes" id="UP000030854"/>
    </source>
</evidence>
<keyword evidence="3" id="KW-0808">Transferase</keyword>
<reference evidence="8 9" key="1">
    <citation type="journal article" date="2014" name="BMC Genomics">
        <title>Adaptive genomic structural variation in the grape powdery mildew pathogen, Erysiphe necator.</title>
        <authorList>
            <person name="Jones L."/>
            <person name="Riaz S."/>
            <person name="Morales-Cruz A."/>
            <person name="Amrine K.C."/>
            <person name="McGuire B."/>
            <person name="Gubler W.D."/>
            <person name="Walker M.A."/>
            <person name="Cantu D."/>
        </authorList>
    </citation>
    <scope>NUCLEOTIDE SEQUENCE [LARGE SCALE GENOMIC DNA]</scope>
    <source>
        <strain evidence="9">c</strain>
    </source>
</reference>
<dbReference type="OMA" id="NRHSWSF"/>
<keyword evidence="9" id="KW-1185">Reference proteome</keyword>
<comment type="similarity">
    <text evidence="2">Belongs to the glycosyltransferase 32 family.</text>
</comment>
<feature type="transmembrane region" description="Helical" evidence="7">
    <location>
        <begin position="271"/>
        <end position="293"/>
    </location>
</feature>
<dbReference type="InterPro" id="IPR029044">
    <property type="entry name" value="Nucleotide-diphossugar_trans"/>
</dbReference>
<evidence type="ECO:0000256" key="2">
    <source>
        <dbReference type="ARBA" id="ARBA00009003"/>
    </source>
</evidence>
<proteinExistence type="inferred from homology"/>
<accession>A0A0B1PE18</accession>
<dbReference type="FunFam" id="3.90.550.20:FF:000001">
    <property type="entry name" value="MIPC synthase subunit (SurA)"/>
    <property type="match status" value="1"/>
</dbReference>
<dbReference type="GO" id="GO:0016020">
    <property type="term" value="C:membrane"/>
    <property type="evidence" value="ECO:0007669"/>
    <property type="project" value="UniProtKB-SubCell"/>
</dbReference>
<evidence type="ECO:0000256" key="1">
    <source>
        <dbReference type="ARBA" id="ARBA00004141"/>
    </source>
</evidence>
<keyword evidence="5 7" id="KW-1133">Transmembrane helix</keyword>
<dbReference type="Pfam" id="PF04488">
    <property type="entry name" value="Gly_transf_sug"/>
    <property type="match status" value="1"/>
</dbReference>
<name>A0A0B1PE18_UNCNE</name>
<dbReference type="InterPro" id="IPR007577">
    <property type="entry name" value="GlycoTrfase_DXD_sugar-bd_CS"/>
</dbReference>
<dbReference type="Proteomes" id="UP000030854">
    <property type="component" value="Unassembled WGS sequence"/>
</dbReference>
<organism evidence="8 9">
    <name type="scientific">Uncinula necator</name>
    <name type="common">Grape powdery mildew</name>
    <dbReference type="NCBI Taxonomy" id="52586"/>
    <lineage>
        <taxon>Eukaryota</taxon>
        <taxon>Fungi</taxon>
        <taxon>Dikarya</taxon>
        <taxon>Ascomycota</taxon>
        <taxon>Pezizomycotina</taxon>
        <taxon>Leotiomycetes</taxon>
        <taxon>Erysiphales</taxon>
        <taxon>Erysiphaceae</taxon>
        <taxon>Erysiphe</taxon>
    </lineage>
</organism>
<keyword evidence="6 7" id="KW-0472">Membrane</keyword>
<evidence type="ECO:0000256" key="4">
    <source>
        <dbReference type="ARBA" id="ARBA00022692"/>
    </source>
</evidence>